<dbReference type="OrthoDB" id="623670at2759"/>
<comment type="caution">
    <text evidence="4">The sequence shown here is derived from an EMBL/GenBank/DDBJ whole genome shotgun (WGS) entry which is preliminary data.</text>
</comment>
<reference evidence="4 5" key="1">
    <citation type="submission" date="2020-01" db="EMBL/GenBank/DDBJ databases">
        <title>Aspergillus terreus IFO 6365 whole genome shotgun sequence.</title>
        <authorList>
            <person name="Kanamasa S."/>
            <person name="Takahashi H."/>
        </authorList>
    </citation>
    <scope>NUCLEOTIDE SEQUENCE [LARGE SCALE GENOMIC DNA]</scope>
    <source>
        <strain evidence="4 5">IFO 6365</strain>
    </source>
</reference>
<sequence length="275" mass="28069">MAPLAKSLALAGSLFAAFAAAAPVNKRGNVIVYETATTVVWTTVDVTTTVYGAQPTTEAPAPPPTTVVSVTHAVPTETPEPVQSTQPEETQPVETQPASSAPTTTAAPTTVAPAPQPTVPAQEPTTSETQPTTTAAPTTSTSTTVQPQPTQPASSTGGSGSSSGSGYSGACSKESPCTGQVTFYDTATSASAPSSCGYTNDGETENVLALPVGIMKDSDCGRTVTIKYGGSTKTGKVVDKCMGCDSTSIDLSRHFFSELAAFAEGRLFGVEWWME</sequence>
<dbReference type="EMBL" id="BLJY01000005">
    <property type="protein sequence ID" value="GFF16599.1"/>
    <property type="molecule type" value="Genomic_DNA"/>
</dbReference>
<dbReference type="CDD" id="cd22191">
    <property type="entry name" value="DPBB_RlpA_EXP_N-like"/>
    <property type="match status" value="1"/>
</dbReference>
<feature type="chain" id="PRO_5043613304" evidence="3">
    <location>
        <begin position="22"/>
        <end position="275"/>
    </location>
</feature>
<evidence type="ECO:0000256" key="3">
    <source>
        <dbReference type="SAM" id="SignalP"/>
    </source>
</evidence>
<evidence type="ECO:0000256" key="2">
    <source>
        <dbReference type="SAM" id="MobiDB-lite"/>
    </source>
</evidence>
<gene>
    <name evidence="4" type="ORF">ATEIFO6365_0005079100</name>
</gene>
<dbReference type="Gene3D" id="2.40.40.10">
    <property type="entry name" value="RlpA-like domain"/>
    <property type="match status" value="1"/>
</dbReference>
<feature type="signal peptide" evidence="3">
    <location>
        <begin position="1"/>
        <end position="21"/>
    </location>
</feature>
<dbReference type="InterPro" id="IPR036908">
    <property type="entry name" value="RlpA-like_sf"/>
</dbReference>
<evidence type="ECO:0000256" key="1">
    <source>
        <dbReference type="ARBA" id="ARBA00022729"/>
    </source>
</evidence>
<feature type="region of interest" description="Disordered" evidence="2">
    <location>
        <begin position="75"/>
        <end position="171"/>
    </location>
</feature>
<keyword evidence="1 3" id="KW-0732">Signal</keyword>
<organism evidence="4 5">
    <name type="scientific">Aspergillus terreus</name>
    <dbReference type="NCBI Taxonomy" id="33178"/>
    <lineage>
        <taxon>Eukaryota</taxon>
        <taxon>Fungi</taxon>
        <taxon>Dikarya</taxon>
        <taxon>Ascomycota</taxon>
        <taxon>Pezizomycotina</taxon>
        <taxon>Eurotiomycetes</taxon>
        <taxon>Eurotiomycetidae</taxon>
        <taxon>Eurotiales</taxon>
        <taxon>Aspergillaceae</taxon>
        <taxon>Aspergillus</taxon>
        <taxon>Aspergillus subgen. Circumdati</taxon>
    </lineage>
</organism>
<evidence type="ECO:0000313" key="4">
    <source>
        <dbReference type="EMBL" id="GFF16599.1"/>
    </source>
</evidence>
<feature type="compositionally biased region" description="Polar residues" evidence="2">
    <location>
        <begin position="81"/>
        <end position="93"/>
    </location>
</feature>
<dbReference type="VEuPathDB" id="FungiDB:ATEG_05561"/>
<dbReference type="AlphaFoldDB" id="A0A5M3Z1P7"/>
<keyword evidence="5" id="KW-1185">Reference proteome</keyword>
<dbReference type="PANTHER" id="PTHR31836:SF28">
    <property type="entry name" value="SRCR DOMAIN-CONTAINING PROTEIN-RELATED"/>
    <property type="match status" value="1"/>
</dbReference>
<accession>A0A5M3Z1P7</accession>
<protein>
    <submittedName>
        <fullName evidence="4">Allergen Asp f 7</fullName>
    </submittedName>
</protein>
<dbReference type="SUPFAM" id="SSF50685">
    <property type="entry name" value="Barwin-like endoglucanases"/>
    <property type="match status" value="1"/>
</dbReference>
<evidence type="ECO:0000313" key="5">
    <source>
        <dbReference type="Proteomes" id="UP000452235"/>
    </source>
</evidence>
<proteinExistence type="predicted"/>
<name>A0A5M3Z1P7_ASPTE</name>
<dbReference type="Proteomes" id="UP000452235">
    <property type="component" value="Unassembled WGS sequence"/>
</dbReference>
<dbReference type="InterPro" id="IPR051477">
    <property type="entry name" value="Expansin_CellWall"/>
</dbReference>
<feature type="compositionally biased region" description="Gly residues" evidence="2">
    <location>
        <begin position="157"/>
        <end position="167"/>
    </location>
</feature>
<dbReference type="PANTHER" id="PTHR31836">
    <property type="match status" value="1"/>
</dbReference>
<feature type="compositionally biased region" description="Low complexity" evidence="2">
    <location>
        <begin position="94"/>
        <end position="156"/>
    </location>
</feature>